<gene>
    <name evidence="8" type="ORF">ACFFR3_05620</name>
</gene>
<protein>
    <submittedName>
        <fullName evidence="8">Protein kinase</fullName>
    </submittedName>
</protein>
<feature type="compositionally biased region" description="Pro residues" evidence="5">
    <location>
        <begin position="285"/>
        <end position="298"/>
    </location>
</feature>
<feature type="region of interest" description="Disordered" evidence="5">
    <location>
        <begin position="273"/>
        <end position="365"/>
    </location>
</feature>
<keyword evidence="6" id="KW-0812">Transmembrane</keyword>
<dbReference type="SUPFAM" id="SSF56112">
    <property type="entry name" value="Protein kinase-like (PK-like)"/>
    <property type="match status" value="1"/>
</dbReference>
<dbReference type="InterPro" id="IPR011009">
    <property type="entry name" value="Kinase-like_dom_sf"/>
</dbReference>
<sequence>MASFAPLRPADPRSLGGLRLLGRLGEGGQGVVYLGENADGGKAAVKWLRPDLSGDEVSVGRFLREVEVARHVAPFCTAAVLGTGIEQDRPYIVSEYIEGPSLQRVVQEQGPRTGTVLHRLAIGTATALAAIHQAGIVHRDFKPANVIIGADGPRVIDFGIARALNATSTISNSVVGTPSYMPPEQIMGHTVGPAADMFSWAGTMIYAASGRAPFGSDTMPAVINRVLSQQPDLGVLDGTLREVVAACLAKDPAQRPTAEQVMMRLLQQSAPGSGMLAQGAAEAAAPPPAAFPGPPSHAGPPAHAGPPSHVGPPSHAGPPSAGPHSHAGPHTAGPHSQGPVPAHAYTPPAYAPPTHPAAQPPRSGRRAPLVAGAAVAIALLVLAGVFVAIQADKASVASPSTTPREEGRKTTTPQAERGRPRQETTSAGRTDVPARGTKRTLPGGAISLYENPSDAIVLTSYEIYDEKKETWTDYARDSLRGPFTKYAGNMESLVSPDGRYLASRGKRYTPDDHDFIVIADRETGERTTIKTVKKPQTGIIRNWSKDGATILLSIGHKRGDTWTYPGFMLVDVATKRVRRVDVSDPDVRGSSWGFDGDETGTVNVHGDEDNLSLRFFDAQGRAVRSQANIGTLAADTTQDLFSPSGDAFVTNCPDGTYNDHCVWDAGTGERLRTFYSDCDEVLGFYDEEHLFCWENDNGANDEVQVVDFKGKLVRKLMEVPDSLDLDPVFTRNPAHGS</sequence>
<feature type="domain" description="Protein kinase" evidence="7">
    <location>
        <begin position="18"/>
        <end position="266"/>
    </location>
</feature>
<dbReference type="SUPFAM" id="SSF69304">
    <property type="entry name" value="Tricorn protease N-terminal domain"/>
    <property type="match status" value="1"/>
</dbReference>
<name>A0ABV5NFA2_9ACTN</name>
<evidence type="ECO:0000259" key="7">
    <source>
        <dbReference type="PROSITE" id="PS50011"/>
    </source>
</evidence>
<evidence type="ECO:0000256" key="4">
    <source>
        <dbReference type="ARBA" id="ARBA00022840"/>
    </source>
</evidence>
<keyword evidence="4" id="KW-0067">ATP-binding</keyword>
<dbReference type="GO" id="GO:0016301">
    <property type="term" value="F:kinase activity"/>
    <property type="evidence" value="ECO:0007669"/>
    <property type="project" value="UniProtKB-KW"/>
</dbReference>
<dbReference type="CDD" id="cd14014">
    <property type="entry name" value="STKc_PknB_like"/>
    <property type="match status" value="1"/>
</dbReference>
<dbReference type="Gene3D" id="3.30.200.20">
    <property type="entry name" value="Phosphorylase Kinase, domain 1"/>
    <property type="match status" value="1"/>
</dbReference>
<feature type="region of interest" description="Disordered" evidence="5">
    <location>
        <begin position="395"/>
        <end position="445"/>
    </location>
</feature>
<evidence type="ECO:0000256" key="6">
    <source>
        <dbReference type="SAM" id="Phobius"/>
    </source>
</evidence>
<evidence type="ECO:0000256" key="1">
    <source>
        <dbReference type="ARBA" id="ARBA00022679"/>
    </source>
</evidence>
<dbReference type="Gene3D" id="2.120.10.30">
    <property type="entry name" value="TolB, C-terminal domain"/>
    <property type="match status" value="1"/>
</dbReference>
<accession>A0ABV5NFA2</accession>
<keyword evidence="2" id="KW-0547">Nucleotide-binding</keyword>
<dbReference type="Proteomes" id="UP001589568">
    <property type="component" value="Unassembled WGS sequence"/>
</dbReference>
<feature type="compositionally biased region" description="Low complexity" evidence="5">
    <location>
        <begin position="339"/>
        <end position="348"/>
    </location>
</feature>
<dbReference type="RefSeq" id="WP_379482702.1">
    <property type="nucleotide sequence ID" value="NZ_JBHMCF010000003.1"/>
</dbReference>
<reference evidence="8 9" key="1">
    <citation type="submission" date="2024-09" db="EMBL/GenBank/DDBJ databases">
        <authorList>
            <person name="Sun Q."/>
            <person name="Mori K."/>
        </authorList>
    </citation>
    <scope>NUCLEOTIDE SEQUENCE [LARGE SCALE GENOMIC DNA]</scope>
    <source>
        <strain evidence="8 9">JCM 3324</strain>
    </source>
</reference>
<dbReference type="EMBL" id="JBHMCF010000003">
    <property type="protein sequence ID" value="MFB9468973.1"/>
    <property type="molecule type" value="Genomic_DNA"/>
</dbReference>
<dbReference type="PANTHER" id="PTHR43289">
    <property type="entry name" value="MITOGEN-ACTIVATED PROTEIN KINASE KINASE KINASE 20-RELATED"/>
    <property type="match status" value="1"/>
</dbReference>
<feature type="compositionally biased region" description="Pro residues" evidence="5">
    <location>
        <begin position="349"/>
        <end position="359"/>
    </location>
</feature>
<dbReference type="InterPro" id="IPR000719">
    <property type="entry name" value="Prot_kinase_dom"/>
</dbReference>
<evidence type="ECO:0000256" key="3">
    <source>
        <dbReference type="ARBA" id="ARBA00022777"/>
    </source>
</evidence>
<evidence type="ECO:0000313" key="8">
    <source>
        <dbReference type="EMBL" id="MFB9468973.1"/>
    </source>
</evidence>
<keyword evidence="1" id="KW-0808">Transferase</keyword>
<dbReference type="PROSITE" id="PS00108">
    <property type="entry name" value="PROTEIN_KINASE_ST"/>
    <property type="match status" value="1"/>
</dbReference>
<keyword evidence="6" id="KW-1133">Transmembrane helix</keyword>
<keyword evidence="9" id="KW-1185">Reference proteome</keyword>
<dbReference type="Pfam" id="PF00069">
    <property type="entry name" value="Pkinase"/>
    <property type="match status" value="1"/>
</dbReference>
<evidence type="ECO:0000256" key="2">
    <source>
        <dbReference type="ARBA" id="ARBA00022741"/>
    </source>
</evidence>
<organism evidence="8 9">
    <name type="scientific">Nonomuraea salmonea</name>
    <dbReference type="NCBI Taxonomy" id="46181"/>
    <lineage>
        <taxon>Bacteria</taxon>
        <taxon>Bacillati</taxon>
        <taxon>Actinomycetota</taxon>
        <taxon>Actinomycetes</taxon>
        <taxon>Streptosporangiales</taxon>
        <taxon>Streptosporangiaceae</taxon>
        <taxon>Nonomuraea</taxon>
    </lineage>
</organism>
<evidence type="ECO:0000256" key="5">
    <source>
        <dbReference type="SAM" id="MobiDB-lite"/>
    </source>
</evidence>
<feature type="compositionally biased region" description="Low complexity" evidence="5">
    <location>
        <begin position="299"/>
        <end position="330"/>
    </location>
</feature>
<dbReference type="InterPro" id="IPR008271">
    <property type="entry name" value="Ser/Thr_kinase_AS"/>
</dbReference>
<dbReference type="InterPro" id="IPR011042">
    <property type="entry name" value="6-blade_b-propeller_TolB-like"/>
</dbReference>
<comment type="caution">
    <text evidence="8">The sequence shown here is derived from an EMBL/GenBank/DDBJ whole genome shotgun (WGS) entry which is preliminary data.</text>
</comment>
<dbReference type="Gene3D" id="1.10.510.10">
    <property type="entry name" value="Transferase(Phosphotransferase) domain 1"/>
    <property type="match status" value="1"/>
</dbReference>
<dbReference type="PANTHER" id="PTHR43289:SF34">
    <property type="entry name" value="SERINE_THREONINE-PROTEIN KINASE YBDM-RELATED"/>
    <property type="match status" value="1"/>
</dbReference>
<proteinExistence type="predicted"/>
<feature type="transmembrane region" description="Helical" evidence="6">
    <location>
        <begin position="369"/>
        <end position="389"/>
    </location>
</feature>
<evidence type="ECO:0000313" key="9">
    <source>
        <dbReference type="Proteomes" id="UP001589568"/>
    </source>
</evidence>
<dbReference type="PROSITE" id="PS50011">
    <property type="entry name" value="PROTEIN_KINASE_DOM"/>
    <property type="match status" value="1"/>
</dbReference>
<keyword evidence="3 8" id="KW-0418">Kinase</keyword>
<keyword evidence="6" id="KW-0472">Membrane</keyword>